<reference evidence="3" key="2">
    <citation type="submission" date="2023-06" db="EMBL/GenBank/DDBJ databases">
        <title>Genome assembly of Pristionchus species.</title>
        <authorList>
            <person name="Yoshida K."/>
            <person name="Sommer R.J."/>
        </authorList>
    </citation>
    <scope>NUCLEOTIDE SEQUENCE</scope>
    <source>
        <strain evidence="3">RS5460</strain>
    </source>
</reference>
<evidence type="ECO:0000313" key="4">
    <source>
        <dbReference type="Proteomes" id="UP001328107"/>
    </source>
</evidence>
<dbReference type="Proteomes" id="UP001328107">
    <property type="component" value="Unassembled WGS sequence"/>
</dbReference>
<protein>
    <submittedName>
        <fullName evidence="3">Uncharacterized protein</fullName>
    </submittedName>
</protein>
<keyword evidence="4" id="KW-1185">Reference proteome</keyword>
<accession>A0AAN5DIY6</accession>
<reference evidence="4" key="1">
    <citation type="submission" date="2022-10" db="EMBL/GenBank/DDBJ databases">
        <title>Genome assembly of Pristionchus species.</title>
        <authorList>
            <person name="Yoshida K."/>
            <person name="Sommer R.J."/>
        </authorList>
    </citation>
    <scope>NUCLEOTIDE SEQUENCE [LARGE SCALE GENOMIC DNA]</scope>
    <source>
        <strain evidence="2 4">RS5460</strain>
    </source>
</reference>
<proteinExistence type="predicted"/>
<sequence>MAAASGRAQFRELPCRCDGWQRHKVDTNEDTSQIFMSVITHLCSVIGVRKVGIAEKNGEKEHIVVSIDDHAEESEEDQGQGEDDQSQNKWQCVIS</sequence>
<feature type="region of interest" description="Disordered" evidence="1">
    <location>
        <begin position="66"/>
        <end position="95"/>
    </location>
</feature>
<evidence type="ECO:0000313" key="2">
    <source>
        <dbReference type="EMBL" id="GMR30094.1"/>
    </source>
</evidence>
<organism evidence="3 4">
    <name type="scientific">Pristionchus mayeri</name>
    <dbReference type="NCBI Taxonomy" id="1317129"/>
    <lineage>
        <taxon>Eukaryota</taxon>
        <taxon>Metazoa</taxon>
        <taxon>Ecdysozoa</taxon>
        <taxon>Nematoda</taxon>
        <taxon>Chromadorea</taxon>
        <taxon>Rhabditida</taxon>
        <taxon>Rhabditina</taxon>
        <taxon>Diplogasteromorpha</taxon>
        <taxon>Diplogasteroidea</taxon>
        <taxon>Neodiplogasteridae</taxon>
        <taxon>Pristionchus</taxon>
    </lineage>
</organism>
<dbReference type="EMBL" id="BTRK01000001">
    <property type="protein sequence ID" value="GMR30094.1"/>
    <property type="molecule type" value="Genomic_DNA"/>
</dbReference>
<evidence type="ECO:0000256" key="1">
    <source>
        <dbReference type="SAM" id="MobiDB-lite"/>
    </source>
</evidence>
<comment type="caution">
    <text evidence="3">The sequence shown here is derived from an EMBL/GenBank/DDBJ whole genome shotgun (WGS) entry which is preliminary data.</text>
</comment>
<gene>
    <name evidence="2" type="ORF">PMAYCL1PPCAC_00289</name>
    <name evidence="3" type="ORF">PMAYCL1PPCAC_33517</name>
</gene>
<dbReference type="AlphaFoldDB" id="A0AAN5DIY6"/>
<name>A0AAN5DIY6_9BILA</name>
<evidence type="ECO:0000313" key="3">
    <source>
        <dbReference type="EMBL" id="GMR63322.1"/>
    </source>
</evidence>
<feature type="compositionally biased region" description="Acidic residues" evidence="1">
    <location>
        <begin position="70"/>
        <end position="85"/>
    </location>
</feature>
<dbReference type="EMBL" id="BTRK01000065">
    <property type="protein sequence ID" value="GMR63322.1"/>
    <property type="molecule type" value="Genomic_DNA"/>
</dbReference>